<accession>A0ABX7B7G0</accession>
<evidence type="ECO:0000313" key="2">
    <source>
        <dbReference type="EMBL" id="QQP89690.1"/>
    </source>
</evidence>
<feature type="region of interest" description="Disordered" evidence="1">
    <location>
        <begin position="151"/>
        <end position="176"/>
    </location>
</feature>
<keyword evidence="3" id="KW-1185">Reference proteome</keyword>
<reference evidence="2" key="1">
    <citation type="submission" date="2021-02" db="EMBL/GenBank/DDBJ databases">
        <title>Skermanella TT6 skin isolate.</title>
        <authorList>
            <person name="Lee K."/>
            <person name="Ganzorig M."/>
        </authorList>
    </citation>
    <scope>NUCLEOTIDE SEQUENCE</scope>
    <source>
        <strain evidence="2">TT6</strain>
    </source>
</reference>
<organism evidence="2 3">
    <name type="scientific">Skermanella cutis</name>
    <dbReference type="NCBI Taxonomy" id="2775420"/>
    <lineage>
        <taxon>Bacteria</taxon>
        <taxon>Pseudomonadati</taxon>
        <taxon>Pseudomonadota</taxon>
        <taxon>Alphaproteobacteria</taxon>
        <taxon>Rhodospirillales</taxon>
        <taxon>Azospirillaceae</taxon>
        <taxon>Skermanella</taxon>
    </lineage>
</organism>
<evidence type="ECO:0008006" key="4">
    <source>
        <dbReference type="Google" id="ProtNLM"/>
    </source>
</evidence>
<dbReference type="Proteomes" id="UP000595197">
    <property type="component" value="Chromosome"/>
</dbReference>
<dbReference type="EMBL" id="CP067420">
    <property type="protein sequence ID" value="QQP89690.1"/>
    <property type="molecule type" value="Genomic_DNA"/>
</dbReference>
<dbReference type="RefSeq" id="WP_201076231.1">
    <property type="nucleotide sequence ID" value="NZ_CP067420.1"/>
</dbReference>
<protein>
    <recommendedName>
        <fullName evidence="4">DUF1269 domain-containing protein</fullName>
    </recommendedName>
</protein>
<gene>
    <name evidence="2" type="ORF">IGS68_27645</name>
</gene>
<evidence type="ECO:0000313" key="3">
    <source>
        <dbReference type="Proteomes" id="UP000595197"/>
    </source>
</evidence>
<proteinExistence type="predicted"/>
<sequence>MARNNAGTRRVREMVALFENRPDFDRAVVALMRAGFDRTDLSVLSSHESIDVAGRPAMPRDEALTALLGDLNYAFPLTTAGLIAIVGGPIAGPIAALVAAGVGGAAVKEYLDEVTAHPETEDFARALEAGGVILWVCVDDDPAREQRARDALTASGGRNVHVAERDKTAAAGAGDS</sequence>
<name>A0ABX7B7G0_9PROT</name>
<evidence type="ECO:0000256" key="1">
    <source>
        <dbReference type="SAM" id="MobiDB-lite"/>
    </source>
</evidence>